<evidence type="ECO:0000313" key="2">
    <source>
        <dbReference type="EMBL" id="UXI66769.1"/>
    </source>
</evidence>
<sequence length="486" mass="54683">MIADLVLLSEHPDFRLTRMRYDQISEAERNAKTILRLLAVLEYPADEEPFPLLERLASEESADHVAGTNYSLEVIGAWRVRRWLGLCLSMPDGVDLLNWFNSHERAYHRLLWRLASDGVVELQTKLWRYLQTHRKDVRAWNTPIPDRSPEPIQVLDTPRSTHDRDQLSSSGTPYTVHVFEQNEAFARMMDDWLKVSGAAFRYGSGMPVRVERVVRDHFSRALPESGLIGIAHGGNLAIRPGGNAFQRELDHTLRELVNCYSWVVADYPNTMQQSAAIWISKHPKYVGAFNALALSCRSRIATYSDVTSLEWSARGAQFCESVPYGEAALVAAERDGIAPWLVISVSEHSGHWWRSAAAGLGAPAILGRDGGNDGRVLIAYRATDRSSYLELWRNFDRVSNVAFMTVSGRVSVSRLAGAIRGSGDRVTFQSVDTMADRCGWVYCHCFGGGPGEHHAMFSARDASVTRHVYAFVREREGRGYLRTGRW</sequence>
<keyword evidence="3" id="KW-1185">Reference proteome</keyword>
<feature type="region of interest" description="Disordered" evidence="1">
    <location>
        <begin position="141"/>
        <end position="169"/>
    </location>
</feature>
<accession>A0ABY6B9Q6</accession>
<gene>
    <name evidence="2" type="ORF">N4264_18720</name>
</gene>
<name>A0ABY6B9Q6_9GAMM</name>
<evidence type="ECO:0000256" key="1">
    <source>
        <dbReference type="SAM" id="MobiDB-lite"/>
    </source>
</evidence>
<proteinExistence type="predicted"/>
<dbReference type="Proteomes" id="UP001064632">
    <property type="component" value="Chromosome"/>
</dbReference>
<protein>
    <submittedName>
        <fullName evidence="2">Uncharacterized protein</fullName>
    </submittedName>
</protein>
<evidence type="ECO:0000313" key="3">
    <source>
        <dbReference type="Proteomes" id="UP001064632"/>
    </source>
</evidence>
<dbReference type="RefSeq" id="WP_261693749.1">
    <property type="nucleotide sequence ID" value="NZ_CP104694.1"/>
</dbReference>
<dbReference type="EMBL" id="CP104694">
    <property type="protein sequence ID" value="UXI66769.1"/>
    <property type="molecule type" value="Genomic_DNA"/>
</dbReference>
<organism evidence="2 3">
    <name type="scientific">Tahibacter amnicola</name>
    <dbReference type="NCBI Taxonomy" id="2976241"/>
    <lineage>
        <taxon>Bacteria</taxon>
        <taxon>Pseudomonadati</taxon>
        <taxon>Pseudomonadota</taxon>
        <taxon>Gammaproteobacteria</taxon>
        <taxon>Lysobacterales</taxon>
        <taxon>Rhodanobacteraceae</taxon>
        <taxon>Tahibacter</taxon>
    </lineage>
</organism>
<reference evidence="2" key="1">
    <citation type="submission" date="2022-09" db="EMBL/GenBank/DDBJ databases">
        <title>Tahibacter sp. nov., isolated from a fresh water.</title>
        <authorList>
            <person name="Baek J.H."/>
            <person name="Lee J.K."/>
            <person name="Kim J.M."/>
            <person name="Jeon C.O."/>
        </authorList>
    </citation>
    <scope>NUCLEOTIDE SEQUENCE</scope>
    <source>
        <strain evidence="2">W38</strain>
    </source>
</reference>